<comment type="caution">
    <text evidence="1">The sequence shown here is derived from an EMBL/GenBank/DDBJ whole genome shotgun (WGS) entry which is preliminary data.</text>
</comment>
<proteinExistence type="predicted"/>
<keyword evidence="2" id="KW-1185">Reference proteome</keyword>
<dbReference type="EMBL" id="JABFAA010000007">
    <property type="protein sequence ID" value="MBA0687077.1"/>
    <property type="molecule type" value="Genomic_DNA"/>
</dbReference>
<organism evidence="1 2">
    <name type="scientific">Gossypium aridum</name>
    <name type="common">American cotton</name>
    <name type="synonym">Erioxylum aridum</name>
    <dbReference type="NCBI Taxonomy" id="34290"/>
    <lineage>
        <taxon>Eukaryota</taxon>
        <taxon>Viridiplantae</taxon>
        <taxon>Streptophyta</taxon>
        <taxon>Embryophyta</taxon>
        <taxon>Tracheophyta</taxon>
        <taxon>Spermatophyta</taxon>
        <taxon>Magnoliopsida</taxon>
        <taxon>eudicotyledons</taxon>
        <taxon>Gunneridae</taxon>
        <taxon>Pentapetalae</taxon>
        <taxon>rosids</taxon>
        <taxon>malvids</taxon>
        <taxon>Malvales</taxon>
        <taxon>Malvaceae</taxon>
        <taxon>Malvoideae</taxon>
        <taxon>Gossypium</taxon>
    </lineage>
</organism>
<sequence length="17" mass="1747">MVSGSLGSPNIWAIAPF</sequence>
<protein>
    <submittedName>
        <fullName evidence="1">Uncharacterized protein</fullName>
    </submittedName>
</protein>
<reference evidence="1 2" key="1">
    <citation type="journal article" date="2019" name="Genome Biol. Evol.">
        <title>Insights into the evolution of the New World diploid cottons (Gossypium, subgenus Houzingenia) based on genome sequencing.</title>
        <authorList>
            <person name="Grover C.E."/>
            <person name="Arick M.A. 2nd"/>
            <person name="Thrash A."/>
            <person name="Conover J.L."/>
            <person name="Sanders W.S."/>
            <person name="Peterson D.G."/>
            <person name="Frelichowski J.E."/>
            <person name="Scheffler J.A."/>
            <person name="Scheffler B.E."/>
            <person name="Wendel J.F."/>
        </authorList>
    </citation>
    <scope>NUCLEOTIDE SEQUENCE [LARGE SCALE GENOMIC DNA]</scope>
    <source>
        <strain evidence="1">185</strain>
        <tissue evidence="1">Leaf</tissue>
    </source>
</reference>
<gene>
    <name evidence="1" type="ORF">Goari_014640</name>
</gene>
<dbReference type="Proteomes" id="UP000593577">
    <property type="component" value="Unassembled WGS sequence"/>
</dbReference>
<evidence type="ECO:0000313" key="2">
    <source>
        <dbReference type="Proteomes" id="UP000593577"/>
    </source>
</evidence>
<evidence type="ECO:0000313" key="1">
    <source>
        <dbReference type="EMBL" id="MBA0687077.1"/>
    </source>
</evidence>
<accession>A0A7J8XIG0</accession>
<name>A0A7J8XIG0_GOSAI</name>
<dbReference type="AlphaFoldDB" id="A0A7J8XIG0"/>